<dbReference type="PANTHER" id="PTHR30502:SF0">
    <property type="entry name" value="PHOSPHOENOLPYRUVATE CARBOXYLASE FAMILY PROTEIN"/>
    <property type="match status" value="1"/>
</dbReference>
<feature type="domain" description="HpcH/HpaI aldolase/citrate lyase" evidence="4">
    <location>
        <begin position="27"/>
        <end position="237"/>
    </location>
</feature>
<dbReference type="InterPro" id="IPR040442">
    <property type="entry name" value="Pyrv_kinase-like_dom_sf"/>
</dbReference>
<keyword evidence="3" id="KW-0456">Lyase</keyword>
<dbReference type="InterPro" id="IPR050251">
    <property type="entry name" value="HpcH-HpaI_aldolase"/>
</dbReference>
<dbReference type="AlphaFoldDB" id="A0A9X0UFT9"/>
<dbReference type="SUPFAM" id="SSF51621">
    <property type="entry name" value="Phosphoenolpyruvate/pyruvate domain"/>
    <property type="match status" value="1"/>
</dbReference>
<dbReference type="Pfam" id="PF03328">
    <property type="entry name" value="HpcH_HpaI"/>
    <property type="match status" value="1"/>
</dbReference>
<comment type="caution">
    <text evidence="5">The sequence shown here is derived from an EMBL/GenBank/DDBJ whole genome shotgun (WGS) entry which is preliminary data.</text>
</comment>
<protein>
    <submittedName>
        <fullName evidence="5">2,4-dihydroxyhept-2-ene-1,7-dioic acid aldolase</fullName>
    </submittedName>
</protein>
<comment type="similarity">
    <text evidence="1">Belongs to the HpcH/HpaI aldolase family.</text>
</comment>
<dbReference type="Gene3D" id="3.20.20.60">
    <property type="entry name" value="Phosphoenolpyruvate-binding domains"/>
    <property type="match status" value="1"/>
</dbReference>
<reference evidence="5" key="1">
    <citation type="submission" date="2020-08" db="EMBL/GenBank/DDBJ databases">
        <authorList>
            <person name="Hu Y."/>
            <person name="Nguyen S.V."/>
            <person name="Li F."/>
            <person name="Fanning S."/>
        </authorList>
    </citation>
    <scope>NUCLEOTIDE SEQUENCE</scope>
    <source>
        <strain evidence="5">SYSU D8009</strain>
    </source>
</reference>
<proteinExistence type="inferred from homology"/>
<accession>A0A9X0UFT9</accession>
<dbReference type="EMBL" id="JACOMF010000124">
    <property type="protein sequence ID" value="MBC4019137.1"/>
    <property type="molecule type" value="Genomic_DNA"/>
</dbReference>
<sequence length="272" mass="29401">MTIAGMKQRIRNGETLAGYVATIPSAVSVQAMAAAGADWVVIDQEHGAVGPESLHAMITATAGTRCAPLVRVPRCDEAWVKPALDLGAEGIVFPQVRTAADAAECVSLLRYPPKGRRGWGPFVAHARWGVGLFDYLPQHGDQTVCLLLIETRAAVENIEAICRVEGIDGMIIAQFDLSTELGVSGRFDVPEFQEAFAHLERVILAAHIPLGAAALTREQTHDLLHRGHRLPVHGFDVLMLGSLVRQTAEWRQQLEDERPSVGKSSVNPSQAP</sequence>
<evidence type="ECO:0000259" key="4">
    <source>
        <dbReference type="Pfam" id="PF03328"/>
    </source>
</evidence>
<dbReference type="GO" id="GO:0016832">
    <property type="term" value="F:aldehyde-lyase activity"/>
    <property type="evidence" value="ECO:0007669"/>
    <property type="project" value="TreeGrafter"/>
</dbReference>
<dbReference type="RefSeq" id="WP_186773865.1">
    <property type="nucleotide sequence ID" value="NZ_JACOMF010000124.1"/>
</dbReference>
<dbReference type="GO" id="GO:0005737">
    <property type="term" value="C:cytoplasm"/>
    <property type="evidence" value="ECO:0007669"/>
    <property type="project" value="TreeGrafter"/>
</dbReference>
<keyword evidence="2" id="KW-0479">Metal-binding</keyword>
<dbReference type="Proteomes" id="UP000600101">
    <property type="component" value="Unassembled WGS sequence"/>
</dbReference>
<gene>
    <name evidence="5" type="ORF">H7965_28290</name>
</gene>
<evidence type="ECO:0000313" key="5">
    <source>
        <dbReference type="EMBL" id="MBC4019137.1"/>
    </source>
</evidence>
<evidence type="ECO:0000313" key="6">
    <source>
        <dbReference type="Proteomes" id="UP000600101"/>
    </source>
</evidence>
<evidence type="ECO:0000256" key="2">
    <source>
        <dbReference type="ARBA" id="ARBA00022723"/>
    </source>
</evidence>
<dbReference type="InterPro" id="IPR015813">
    <property type="entry name" value="Pyrv/PenolPyrv_kinase-like_dom"/>
</dbReference>
<dbReference type="PANTHER" id="PTHR30502">
    <property type="entry name" value="2-KETO-3-DEOXY-L-RHAMNONATE ALDOLASE"/>
    <property type="match status" value="1"/>
</dbReference>
<keyword evidence="6" id="KW-1185">Reference proteome</keyword>
<dbReference type="InterPro" id="IPR005000">
    <property type="entry name" value="Aldolase/citrate-lyase_domain"/>
</dbReference>
<evidence type="ECO:0000256" key="1">
    <source>
        <dbReference type="ARBA" id="ARBA00005568"/>
    </source>
</evidence>
<dbReference type="GO" id="GO:0046872">
    <property type="term" value="F:metal ion binding"/>
    <property type="evidence" value="ECO:0007669"/>
    <property type="project" value="UniProtKB-KW"/>
</dbReference>
<evidence type="ECO:0000256" key="3">
    <source>
        <dbReference type="ARBA" id="ARBA00023239"/>
    </source>
</evidence>
<organism evidence="5 6">
    <name type="scientific">Siccirubricoccus deserti</name>
    <dbReference type="NCBI Taxonomy" id="2013562"/>
    <lineage>
        <taxon>Bacteria</taxon>
        <taxon>Pseudomonadati</taxon>
        <taxon>Pseudomonadota</taxon>
        <taxon>Alphaproteobacteria</taxon>
        <taxon>Acetobacterales</taxon>
        <taxon>Roseomonadaceae</taxon>
        <taxon>Siccirubricoccus</taxon>
    </lineage>
</organism>
<name>A0A9X0UFT9_9PROT</name>